<gene>
    <name evidence="2" type="ORF">ACFQZU_18595</name>
</gene>
<name>A0ABW3BKG9_9ACTN</name>
<accession>A0ABW3BKG9</accession>
<keyword evidence="3" id="KW-1185">Reference proteome</keyword>
<comment type="caution">
    <text evidence="2">The sequence shown here is derived from an EMBL/GenBank/DDBJ whole genome shotgun (WGS) entry which is preliminary data.</text>
</comment>
<dbReference type="SUPFAM" id="SSF50998">
    <property type="entry name" value="Quinoprotein alcohol dehydrogenase-like"/>
    <property type="match status" value="1"/>
</dbReference>
<reference evidence="3" key="1">
    <citation type="journal article" date="2019" name="Int. J. Syst. Evol. Microbiol.">
        <title>The Global Catalogue of Microorganisms (GCM) 10K type strain sequencing project: providing services to taxonomists for standard genome sequencing and annotation.</title>
        <authorList>
            <consortium name="The Broad Institute Genomics Platform"/>
            <consortium name="The Broad Institute Genome Sequencing Center for Infectious Disease"/>
            <person name="Wu L."/>
            <person name="Ma J."/>
        </authorList>
    </citation>
    <scope>NUCLEOTIDE SEQUENCE [LARGE SCALE GENOMIC DNA]</scope>
    <source>
        <strain evidence="3">CCUG 63369</strain>
    </source>
</reference>
<proteinExistence type="predicted"/>
<evidence type="ECO:0008006" key="4">
    <source>
        <dbReference type="Google" id="ProtNLM"/>
    </source>
</evidence>
<evidence type="ECO:0000313" key="3">
    <source>
        <dbReference type="Proteomes" id="UP001596956"/>
    </source>
</evidence>
<dbReference type="Proteomes" id="UP001596956">
    <property type="component" value="Unassembled WGS sequence"/>
</dbReference>
<organism evidence="2 3">
    <name type="scientific">Streptomonospora algeriensis</name>
    <dbReference type="NCBI Taxonomy" id="995084"/>
    <lineage>
        <taxon>Bacteria</taxon>
        <taxon>Bacillati</taxon>
        <taxon>Actinomycetota</taxon>
        <taxon>Actinomycetes</taxon>
        <taxon>Streptosporangiales</taxon>
        <taxon>Nocardiopsidaceae</taxon>
        <taxon>Streptomonospora</taxon>
    </lineage>
</organism>
<evidence type="ECO:0000313" key="2">
    <source>
        <dbReference type="EMBL" id="MFD0803316.1"/>
    </source>
</evidence>
<feature type="region of interest" description="Disordered" evidence="1">
    <location>
        <begin position="60"/>
        <end position="143"/>
    </location>
</feature>
<evidence type="ECO:0000256" key="1">
    <source>
        <dbReference type="SAM" id="MobiDB-lite"/>
    </source>
</evidence>
<protein>
    <recommendedName>
        <fullName evidence="4">PQQ-binding-like beta-propeller repeat protein</fullName>
    </recommendedName>
</protein>
<dbReference type="InterPro" id="IPR011047">
    <property type="entry name" value="Quinoprotein_ADH-like_sf"/>
</dbReference>
<dbReference type="EMBL" id="JBHTHR010000832">
    <property type="protein sequence ID" value="MFD0803316.1"/>
    <property type="molecule type" value="Genomic_DNA"/>
</dbReference>
<feature type="compositionally biased region" description="Acidic residues" evidence="1">
    <location>
        <begin position="84"/>
        <end position="99"/>
    </location>
</feature>
<feature type="region of interest" description="Disordered" evidence="1">
    <location>
        <begin position="1"/>
        <end position="26"/>
    </location>
</feature>
<dbReference type="InterPro" id="IPR015943">
    <property type="entry name" value="WD40/YVTN_repeat-like_dom_sf"/>
</dbReference>
<sequence length="312" mass="32341">SGEDAAAGDGLPSGPDPDRHGVPVAARDGVLLLDDGEGLLQARGIGEDDTGELLWSVVGDSPELAGGTDVRRPRPQIIGGYEIPVEEESGETAQPDEDGATPQEERSPSPEPGADESPSPEVPSFEGTATASPGEETGEAPTRTTVLVRWTVPEEPSVLSLHDLHSGELLWSLAEPGANPPGDEFAPPPLQGVLYEPRTGTVLLPQATGDTPLIALDLAAGEVRWEFEDEFEQAISPALAMGGYIYGDARGTGDAAAQVVLDAEDKNVAAEGLGAYVEAATDEGYSIVVSGRQRFVFPPAEGSEGEETSPAD</sequence>
<feature type="non-terminal residue" evidence="2">
    <location>
        <position position="1"/>
    </location>
</feature>
<dbReference type="Gene3D" id="2.130.10.10">
    <property type="entry name" value="YVTN repeat-like/Quinoprotein amine dehydrogenase"/>
    <property type="match status" value="1"/>
</dbReference>